<keyword evidence="19" id="KW-1185">Reference proteome</keyword>
<keyword evidence="9 14" id="KW-0862">Zinc</keyword>
<evidence type="ECO:0000256" key="1">
    <source>
        <dbReference type="ARBA" id="ARBA00004651"/>
    </source>
</evidence>
<keyword evidence="3 14" id="KW-1003">Cell membrane</keyword>
<dbReference type="Pfam" id="PF02163">
    <property type="entry name" value="Peptidase_M50"/>
    <property type="match status" value="2"/>
</dbReference>
<evidence type="ECO:0000256" key="14">
    <source>
        <dbReference type="PIRNR" id="PIRNR006404"/>
    </source>
</evidence>
<dbReference type="Proteomes" id="UP001057702">
    <property type="component" value="Unassembled WGS sequence"/>
</dbReference>
<name>A0ABT1PQQ3_9ACTN</name>
<feature type="transmembrane region" description="Helical" evidence="14">
    <location>
        <begin position="47"/>
        <end position="67"/>
    </location>
</feature>
<protein>
    <recommendedName>
        <fullName evidence="14">Zinc metalloprotease</fullName>
    </recommendedName>
</protein>
<dbReference type="RefSeq" id="WP_255918865.1">
    <property type="nucleotide sequence ID" value="NZ_JANFNG010000002.1"/>
</dbReference>
<feature type="domain" description="CBS" evidence="17">
    <location>
        <begin position="250"/>
        <end position="307"/>
    </location>
</feature>
<comment type="subcellular location">
    <subcellularLocation>
        <location evidence="1 14">Cell membrane</location>
        <topology evidence="1 14">Multi-pass membrane protein</topology>
    </subcellularLocation>
</comment>
<accession>A0ABT1PQQ3</accession>
<keyword evidence="8 14" id="KW-0378">Hydrolase</keyword>
<evidence type="ECO:0000256" key="9">
    <source>
        <dbReference type="ARBA" id="ARBA00022833"/>
    </source>
</evidence>
<keyword evidence="7" id="KW-0677">Repeat</keyword>
<evidence type="ECO:0000256" key="15">
    <source>
        <dbReference type="PROSITE-ProRule" id="PRU00703"/>
    </source>
</evidence>
<evidence type="ECO:0000313" key="19">
    <source>
        <dbReference type="Proteomes" id="UP001057702"/>
    </source>
</evidence>
<evidence type="ECO:0000256" key="2">
    <source>
        <dbReference type="ARBA" id="ARBA00007931"/>
    </source>
</evidence>
<feature type="transmembrane region" description="Helical" evidence="14">
    <location>
        <begin position="21"/>
        <end position="41"/>
    </location>
</feature>
<evidence type="ECO:0000256" key="10">
    <source>
        <dbReference type="ARBA" id="ARBA00022989"/>
    </source>
</evidence>
<dbReference type="InterPro" id="IPR000644">
    <property type="entry name" value="CBS_dom"/>
</dbReference>
<dbReference type="InterPro" id="IPR008915">
    <property type="entry name" value="Peptidase_M50"/>
</dbReference>
<comment type="caution">
    <text evidence="18">The sequence shown here is derived from an EMBL/GenBank/DDBJ whole genome shotgun (WGS) entry which is preliminary data.</text>
</comment>
<reference evidence="18" key="1">
    <citation type="submission" date="2022-06" db="EMBL/GenBank/DDBJ databases">
        <title>Draft genome sequence of Streptomyces sp. RB6PN25 isolated from peat swamp forest in Thailand.</title>
        <authorList>
            <person name="Duangmal K."/>
            <person name="Klaysubun C."/>
        </authorList>
    </citation>
    <scope>NUCLEOTIDE SEQUENCE</scope>
    <source>
        <strain evidence="18">RB6PN25</strain>
    </source>
</reference>
<dbReference type="PIRSF" id="PIRSF006404">
    <property type="entry name" value="UCP006404_Pept_M50_CBS"/>
    <property type="match status" value="1"/>
</dbReference>
<evidence type="ECO:0000256" key="5">
    <source>
        <dbReference type="ARBA" id="ARBA00022692"/>
    </source>
</evidence>
<dbReference type="Gene3D" id="3.10.580.10">
    <property type="entry name" value="CBS-domain"/>
    <property type="match status" value="1"/>
</dbReference>
<evidence type="ECO:0000256" key="4">
    <source>
        <dbReference type="ARBA" id="ARBA00022670"/>
    </source>
</evidence>
<dbReference type="SMART" id="SM00116">
    <property type="entry name" value="CBS"/>
    <property type="match status" value="2"/>
</dbReference>
<evidence type="ECO:0000256" key="12">
    <source>
        <dbReference type="ARBA" id="ARBA00023122"/>
    </source>
</evidence>
<evidence type="ECO:0000256" key="3">
    <source>
        <dbReference type="ARBA" id="ARBA00022475"/>
    </source>
</evidence>
<evidence type="ECO:0000313" key="18">
    <source>
        <dbReference type="EMBL" id="MCQ4080001.1"/>
    </source>
</evidence>
<keyword evidence="13 14" id="KW-0472">Membrane</keyword>
<dbReference type="EMBL" id="JANFNG010000002">
    <property type="protein sequence ID" value="MCQ4080001.1"/>
    <property type="molecule type" value="Genomic_DNA"/>
</dbReference>
<keyword evidence="4 14" id="KW-0645">Protease</keyword>
<keyword evidence="12 15" id="KW-0129">CBS domain</keyword>
<dbReference type="PANTHER" id="PTHR39188">
    <property type="entry name" value="MEMBRANE-ASSOCIATED ZINC METALLOPROTEASE M50B"/>
    <property type="match status" value="1"/>
</dbReference>
<evidence type="ECO:0000256" key="6">
    <source>
        <dbReference type="ARBA" id="ARBA00022723"/>
    </source>
</evidence>
<evidence type="ECO:0000256" key="7">
    <source>
        <dbReference type="ARBA" id="ARBA00022737"/>
    </source>
</evidence>
<organism evidence="18 19">
    <name type="scientific">Streptomyces humicola</name>
    <dbReference type="NCBI Taxonomy" id="2953240"/>
    <lineage>
        <taxon>Bacteria</taxon>
        <taxon>Bacillati</taxon>
        <taxon>Actinomycetota</taxon>
        <taxon>Actinomycetes</taxon>
        <taxon>Kitasatosporales</taxon>
        <taxon>Streptomycetaceae</taxon>
        <taxon>Streptomyces</taxon>
    </lineage>
</organism>
<evidence type="ECO:0000256" key="13">
    <source>
        <dbReference type="ARBA" id="ARBA00023136"/>
    </source>
</evidence>
<dbReference type="InterPro" id="IPR046342">
    <property type="entry name" value="CBS_dom_sf"/>
</dbReference>
<dbReference type="PROSITE" id="PS51371">
    <property type="entry name" value="CBS"/>
    <property type="match status" value="1"/>
</dbReference>
<keyword evidence="6 14" id="KW-0479">Metal-binding</keyword>
<feature type="transmembrane region" description="Helical" evidence="14">
    <location>
        <begin position="104"/>
        <end position="130"/>
    </location>
</feature>
<keyword evidence="10 14" id="KW-1133">Transmembrane helix</keyword>
<evidence type="ECO:0000259" key="17">
    <source>
        <dbReference type="PROSITE" id="PS51371"/>
    </source>
</evidence>
<comment type="similarity">
    <text evidence="2 14">Belongs to the peptidase M50B family.</text>
</comment>
<dbReference type="GO" id="GO:0006508">
    <property type="term" value="P:proteolysis"/>
    <property type="evidence" value="ECO:0007669"/>
    <property type="project" value="UniProtKB-KW"/>
</dbReference>
<feature type="transmembrane region" description="Helical" evidence="14">
    <location>
        <begin position="136"/>
        <end position="159"/>
    </location>
</feature>
<gene>
    <name evidence="18" type="ORF">NGB36_05190</name>
</gene>
<comment type="cofactor">
    <cofactor evidence="14">
        <name>Zn(2+)</name>
        <dbReference type="ChEBI" id="CHEBI:29105"/>
    </cofactor>
    <text evidence="14">Binds 1 zinc ion per subunit.</text>
</comment>
<dbReference type="Pfam" id="PF00571">
    <property type="entry name" value="CBS"/>
    <property type="match status" value="2"/>
</dbReference>
<sequence length="401" mass="42219">MNGSLPIGRLFGVPLKVHWSAPLLVALLGFGLGSQTLPALAPGHSRAAYTAAALLGAIALMLSLLLHEAAHAVIARRKGVDVEDMTLWALGGVTRMGQPTTPGAVLLISASGPLTSLLLGGLGIGAAFAVATGLHWTVVAAVLLWAGSANVLLGVFNLLPAAPLDGGRVLQAALWRHSGDRERAARAAGRSGQAVGVLLLFVGGIAFLRGSANGLWLMLIGFFITGSAGEEVRRAVLSSALRGVPVSQAMSSPVDTLPEWLTVARFFDDARSYRHSVLPLVDLDGRPTGIVTVRRLAMVPAGQREDVRVRELAIPLSRCAVAAPGDDLYEVLSRLSAPYAQRILVLDGSRLVGIVTARDISRITARRMLEERDGRRDGADPGGPWDQRDHRNPEAGPHTAR</sequence>
<evidence type="ECO:0000256" key="16">
    <source>
        <dbReference type="SAM" id="MobiDB-lite"/>
    </source>
</evidence>
<dbReference type="SUPFAM" id="SSF54631">
    <property type="entry name" value="CBS-domain pair"/>
    <property type="match status" value="1"/>
</dbReference>
<keyword evidence="5 14" id="KW-0812">Transmembrane</keyword>
<feature type="region of interest" description="Disordered" evidence="16">
    <location>
        <begin position="371"/>
        <end position="401"/>
    </location>
</feature>
<dbReference type="GO" id="GO:0008233">
    <property type="term" value="F:peptidase activity"/>
    <property type="evidence" value="ECO:0007669"/>
    <property type="project" value="UniProtKB-KW"/>
</dbReference>
<proteinExistence type="inferred from homology"/>
<dbReference type="PANTHER" id="PTHR39188:SF3">
    <property type="entry name" value="STAGE IV SPORULATION PROTEIN FB"/>
    <property type="match status" value="1"/>
</dbReference>
<feature type="transmembrane region" description="Helical" evidence="14">
    <location>
        <begin position="191"/>
        <end position="208"/>
    </location>
</feature>
<keyword evidence="11 14" id="KW-0482">Metalloprotease</keyword>
<evidence type="ECO:0000256" key="8">
    <source>
        <dbReference type="ARBA" id="ARBA00022801"/>
    </source>
</evidence>
<evidence type="ECO:0000256" key="11">
    <source>
        <dbReference type="ARBA" id="ARBA00023049"/>
    </source>
</evidence>
<dbReference type="InterPro" id="IPR016483">
    <property type="entry name" value="UCP006404_Pept_M50_CBS"/>
</dbReference>